<dbReference type="InterPro" id="IPR050980">
    <property type="entry name" value="2C_sensor_his_kinase"/>
</dbReference>
<evidence type="ECO:0000256" key="7">
    <source>
        <dbReference type="ARBA" id="ARBA00022741"/>
    </source>
</evidence>
<dbReference type="RefSeq" id="WP_145218007.1">
    <property type="nucleotide sequence ID" value="NZ_CP036432.1"/>
</dbReference>
<evidence type="ECO:0000256" key="4">
    <source>
        <dbReference type="ARBA" id="ARBA00022475"/>
    </source>
</evidence>
<accession>A0ABX5Y0J0</accession>
<evidence type="ECO:0000256" key="10">
    <source>
        <dbReference type="SAM" id="MobiDB-lite"/>
    </source>
</evidence>
<evidence type="ECO:0000256" key="5">
    <source>
        <dbReference type="ARBA" id="ARBA00022553"/>
    </source>
</evidence>
<keyword evidence="5" id="KW-0597">Phosphoprotein</keyword>
<evidence type="ECO:0000256" key="9">
    <source>
        <dbReference type="ARBA" id="ARBA00022840"/>
    </source>
</evidence>
<dbReference type="InterPro" id="IPR036890">
    <property type="entry name" value="HATPase_C_sf"/>
</dbReference>
<dbReference type="InterPro" id="IPR003660">
    <property type="entry name" value="HAMP_dom"/>
</dbReference>
<keyword evidence="9" id="KW-0067">ATP-binding</keyword>
<dbReference type="EC" id="2.7.13.3" evidence="3"/>
<dbReference type="Pfam" id="PF02518">
    <property type="entry name" value="HATPase_c"/>
    <property type="match status" value="1"/>
</dbReference>
<keyword evidence="4" id="KW-1003">Cell membrane</keyword>
<comment type="subcellular location">
    <subcellularLocation>
        <location evidence="2">Cell membrane</location>
        <topology evidence="2">Multi-pass membrane protein</topology>
    </subcellularLocation>
</comment>
<dbReference type="SUPFAM" id="SSF55874">
    <property type="entry name" value="ATPase domain of HSP90 chaperone/DNA topoisomerase II/histidine kinase"/>
    <property type="match status" value="1"/>
</dbReference>
<keyword evidence="15" id="KW-1185">Reference proteome</keyword>
<dbReference type="InterPro" id="IPR004358">
    <property type="entry name" value="Sig_transdc_His_kin-like_C"/>
</dbReference>
<dbReference type="SMART" id="SM00388">
    <property type="entry name" value="HisKA"/>
    <property type="match status" value="1"/>
</dbReference>
<dbReference type="PROSITE" id="PS50885">
    <property type="entry name" value="HAMP"/>
    <property type="match status" value="1"/>
</dbReference>
<evidence type="ECO:0000256" key="11">
    <source>
        <dbReference type="SAM" id="Phobius"/>
    </source>
</evidence>
<dbReference type="PROSITE" id="PS50109">
    <property type="entry name" value="HIS_KIN"/>
    <property type="match status" value="1"/>
</dbReference>
<organism evidence="14 15">
    <name type="scientific">Stieleria magnilauensis</name>
    <dbReference type="NCBI Taxonomy" id="2527963"/>
    <lineage>
        <taxon>Bacteria</taxon>
        <taxon>Pseudomonadati</taxon>
        <taxon>Planctomycetota</taxon>
        <taxon>Planctomycetia</taxon>
        <taxon>Pirellulales</taxon>
        <taxon>Pirellulaceae</taxon>
        <taxon>Stieleria</taxon>
    </lineage>
</organism>
<dbReference type="SMART" id="SM00304">
    <property type="entry name" value="HAMP"/>
    <property type="match status" value="1"/>
</dbReference>
<dbReference type="PRINTS" id="PR00344">
    <property type="entry name" value="BCTRLSENSOR"/>
</dbReference>
<feature type="domain" description="HAMP" evidence="13">
    <location>
        <begin position="154"/>
        <end position="206"/>
    </location>
</feature>
<evidence type="ECO:0000256" key="2">
    <source>
        <dbReference type="ARBA" id="ARBA00004651"/>
    </source>
</evidence>
<dbReference type="PANTHER" id="PTHR44936:SF10">
    <property type="entry name" value="SENSOR PROTEIN RSTB"/>
    <property type="match status" value="1"/>
</dbReference>
<evidence type="ECO:0000256" key="8">
    <source>
        <dbReference type="ARBA" id="ARBA00022777"/>
    </source>
</evidence>
<feature type="domain" description="Histidine kinase" evidence="12">
    <location>
        <begin position="214"/>
        <end position="453"/>
    </location>
</feature>
<evidence type="ECO:0000313" key="15">
    <source>
        <dbReference type="Proteomes" id="UP000318081"/>
    </source>
</evidence>
<evidence type="ECO:0000313" key="14">
    <source>
        <dbReference type="EMBL" id="QDV86680.1"/>
    </source>
</evidence>
<name>A0ABX5Y0J0_9BACT</name>
<comment type="catalytic activity">
    <reaction evidence="1">
        <text>ATP + protein L-histidine = ADP + protein N-phospho-L-histidine.</text>
        <dbReference type="EC" id="2.7.13.3"/>
    </reaction>
</comment>
<evidence type="ECO:0000256" key="6">
    <source>
        <dbReference type="ARBA" id="ARBA00022679"/>
    </source>
</evidence>
<reference evidence="14 15" key="1">
    <citation type="submission" date="2019-02" db="EMBL/GenBank/DDBJ databases">
        <title>Deep-cultivation of Planctomycetes and their phenomic and genomic characterization uncovers novel biology.</title>
        <authorList>
            <person name="Wiegand S."/>
            <person name="Jogler M."/>
            <person name="Boedeker C."/>
            <person name="Pinto D."/>
            <person name="Vollmers J."/>
            <person name="Rivas-Marin E."/>
            <person name="Kohn T."/>
            <person name="Peeters S.H."/>
            <person name="Heuer A."/>
            <person name="Rast P."/>
            <person name="Oberbeckmann S."/>
            <person name="Bunk B."/>
            <person name="Jeske O."/>
            <person name="Meyerdierks A."/>
            <person name="Storesund J.E."/>
            <person name="Kallscheuer N."/>
            <person name="Luecker S."/>
            <person name="Lage O.M."/>
            <person name="Pohl T."/>
            <person name="Merkel B.J."/>
            <person name="Hornburger P."/>
            <person name="Mueller R.-W."/>
            <person name="Bruemmer F."/>
            <person name="Labrenz M."/>
            <person name="Spormann A.M."/>
            <person name="Op den Camp H."/>
            <person name="Overmann J."/>
            <person name="Amann R."/>
            <person name="Jetten M.S.M."/>
            <person name="Mascher T."/>
            <person name="Medema M.H."/>
            <person name="Devos D.P."/>
            <person name="Kaster A.-K."/>
            <person name="Ovreas L."/>
            <person name="Rohde M."/>
            <person name="Galperin M.Y."/>
            <person name="Jogler C."/>
        </authorList>
    </citation>
    <scope>NUCLEOTIDE SEQUENCE [LARGE SCALE GENOMIC DNA]</scope>
    <source>
        <strain evidence="14 15">TBK1r</strain>
    </source>
</reference>
<keyword evidence="8" id="KW-0418">Kinase</keyword>
<dbReference type="InterPro" id="IPR036097">
    <property type="entry name" value="HisK_dim/P_sf"/>
</dbReference>
<feature type="transmembrane region" description="Helical" evidence="11">
    <location>
        <begin position="134"/>
        <end position="153"/>
    </location>
</feature>
<keyword evidence="11" id="KW-0472">Membrane</keyword>
<dbReference type="Proteomes" id="UP000318081">
    <property type="component" value="Chromosome"/>
</dbReference>
<sequence>MTRLFLRFYLGVIGILIAAWLIQTSVFRKSSIQENIHVIEDIYASSGRLARDRIVDGGEEGFSETMEYLEDQFDYPIRVVRRDKRPMDEASTARLDRGESILYYDRLETAIADTPYLVELGPLPRFDEPSQTELSFALGGVFLLTAIGIAILLHPVSKQLRGVEKAALAIAGGDLGARIDYGRFRHSGPLAEAFNTMADRVENLLRSQRELLQTVSHELRTPLARIKFATELIETADDEEQRKQRLTSIEAATDQLDALVGELLTYVRLDAQSSEADCGAKHIETFDVRELVTELIEVHGPLYRNVEFHNAVSLAGSEGADSEGVGIDGSSDDGGSAELTGNRAAISRAIGNLISNAGRYAASKVIVSADESDHELCIRIDDDGGGIAPEDRETVFEPFQRLTGGTDSKGDQTGTGLGLALVKRIAERHGGGVSVTESELGGARFSLTLPSTAGVKTI</sequence>
<dbReference type="Gene3D" id="6.10.340.10">
    <property type="match status" value="1"/>
</dbReference>
<dbReference type="PANTHER" id="PTHR44936">
    <property type="entry name" value="SENSOR PROTEIN CREC"/>
    <property type="match status" value="1"/>
</dbReference>
<dbReference type="Gene3D" id="3.30.565.10">
    <property type="entry name" value="Histidine kinase-like ATPase, C-terminal domain"/>
    <property type="match status" value="1"/>
</dbReference>
<keyword evidence="6 14" id="KW-0808">Transferase</keyword>
<dbReference type="Gene3D" id="1.10.287.130">
    <property type="match status" value="1"/>
</dbReference>
<keyword evidence="11" id="KW-0812">Transmembrane</keyword>
<dbReference type="CDD" id="cd06225">
    <property type="entry name" value="HAMP"/>
    <property type="match status" value="1"/>
</dbReference>
<feature type="region of interest" description="Disordered" evidence="10">
    <location>
        <begin position="317"/>
        <end position="336"/>
    </location>
</feature>
<proteinExistence type="predicted"/>
<keyword evidence="11" id="KW-1133">Transmembrane helix</keyword>
<dbReference type="InterPro" id="IPR003661">
    <property type="entry name" value="HisK_dim/P_dom"/>
</dbReference>
<feature type="transmembrane region" description="Helical" evidence="11">
    <location>
        <begin position="6"/>
        <end position="27"/>
    </location>
</feature>
<dbReference type="SMART" id="SM00387">
    <property type="entry name" value="HATPase_c"/>
    <property type="match status" value="1"/>
</dbReference>
<keyword evidence="7" id="KW-0547">Nucleotide-binding</keyword>
<evidence type="ECO:0000256" key="1">
    <source>
        <dbReference type="ARBA" id="ARBA00000085"/>
    </source>
</evidence>
<dbReference type="GO" id="GO:0004673">
    <property type="term" value="F:protein histidine kinase activity"/>
    <property type="evidence" value="ECO:0007669"/>
    <property type="project" value="UniProtKB-EC"/>
</dbReference>
<evidence type="ECO:0000256" key="3">
    <source>
        <dbReference type="ARBA" id="ARBA00012438"/>
    </source>
</evidence>
<dbReference type="InterPro" id="IPR005467">
    <property type="entry name" value="His_kinase_dom"/>
</dbReference>
<feature type="compositionally biased region" description="Low complexity" evidence="10">
    <location>
        <begin position="322"/>
        <end position="336"/>
    </location>
</feature>
<evidence type="ECO:0000259" key="13">
    <source>
        <dbReference type="PROSITE" id="PS50885"/>
    </source>
</evidence>
<dbReference type="SUPFAM" id="SSF47384">
    <property type="entry name" value="Homodimeric domain of signal transducing histidine kinase"/>
    <property type="match status" value="1"/>
</dbReference>
<dbReference type="Pfam" id="PF00512">
    <property type="entry name" value="HisKA"/>
    <property type="match status" value="1"/>
</dbReference>
<protein>
    <recommendedName>
        <fullName evidence="3">histidine kinase</fullName>
        <ecNumber evidence="3">2.7.13.3</ecNumber>
    </recommendedName>
</protein>
<dbReference type="CDD" id="cd00082">
    <property type="entry name" value="HisKA"/>
    <property type="match status" value="1"/>
</dbReference>
<gene>
    <name evidence="14" type="primary">rstB</name>
    <name evidence="14" type="ORF">TBK1r_57000</name>
</gene>
<evidence type="ECO:0000259" key="12">
    <source>
        <dbReference type="PROSITE" id="PS50109"/>
    </source>
</evidence>
<dbReference type="InterPro" id="IPR003594">
    <property type="entry name" value="HATPase_dom"/>
</dbReference>
<dbReference type="EMBL" id="CP036432">
    <property type="protein sequence ID" value="QDV86680.1"/>
    <property type="molecule type" value="Genomic_DNA"/>
</dbReference>